<dbReference type="InterPro" id="IPR005036">
    <property type="entry name" value="CBM21_dom"/>
</dbReference>
<comment type="caution">
    <text evidence="3">The sequence shown here is derived from an EMBL/GenBank/DDBJ whole genome shotgun (WGS) entry which is preliminary data.</text>
</comment>
<dbReference type="PROSITE" id="PS51159">
    <property type="entry name" value="CBM21"/>
    <property type="match status" value="1"/>
</dbReference>
<evidence type="ECO:0000313" key="4">
    <source>
        <dbReference type="Proteomes" id="UP000383932"/>
    </source>
</evidence>
<proteinExistence type="predicted"/>
<protein>
    <recommendedName>
        <fullName evidence="2">CBM21 domain-containing protein</fullName>
    </recommendedName>
</protein>
<accession>A0A5N5QGV2</accession>
<evidence type="ECO:0000259" key="2">
    <source>
        <dbReference type="PROSITE" id="PS51159"/>
    </source>
</evidence>
<feature type="region of interest" description="Disordered" evidence="1">
    <location>
        <begin position="183"/>
        <end position="204"/>
    </location>
</feature>
<dbReference type="GO" id="GO:0000164">
    <property type="term" value="C:protein phosphatase type 1 complex"/>
    <property type="evidence" value="ECO:0007669"/>
    <property type="project" value="TreeGrafter"/>
</dbReference>
<dbReference type="Proteomes" id="UP000383932">
    <property type="component" value="Unassembled WGS sequence"/>
</dbReference>
<feature type="region of interest" description="Disordered" evidence="1">
    <location>
        <begin position="139"/>
        <end position="160"/>
    </location>
</feature>
<feature type="compositionally biased region" description="Low complexity" evidence="1">
    <location>
        <begin position="603"/>
        <end position="622"/>
    </location>
</feature>
<feature type="compositionally biased region" description="Polar residues" evidence="1">
    <location>
        <begin position="31"/>
        <end position="63"/>
    </location>
</feature>
<dbReference type="PANTHER" id="PTHR12307:SF36">
    <property type="entry name" value="GLYCOGEN-BINDING SUBUNIT 76A"/>
    <property type="match status" value="1"/>
</dbReference>
<dbReference type="GO" id="GO:2001069">
    <property type="term" value="F:glycogen binding"/>
    <property type="evidence" value="ECO:0007669"/>
    <property type="project" value="TreeGrafter"/>
</dbReference>
<feature type="compositionally biased region" description="Polar residues" evidence="1">
    <location>
        <begin position="146"/>
        <end position="158"/>
    </location>
</feature>
<dbReference type="GO" id="GO:0008157">
    <property type="term" value="F:protein phosphatase 1 binding"/>
    <property type="evidence" value="ECO:0007669"/>
    <property type="project" value="TreeGrafter"/>
</dbReference>
<keyword evidence="4" id="KW-1185">Reference proteome</keyword>
<feature type="region of interest" description="Disordered" evidence="1">
    <location>
        <begin position="1"/>
        <end position="63"/>
    </location>
</feature>
<organism evidence="3 4">
    <name type="scientific">Ceratobasidium theobromae</name>
    <dbReference type="NCBI Taxonomy" id="1582974"/>
    <lineage>
        <taxon>Eukaryota</taxon>
        <taxon>Fungi</taxon>
        <taxon>Dikarya</taxon>
        <taxon>Basidiomycota</taxon>
        <taxon>Agaricomycotina</taxon>
        <taxon>Agaricomycetes</taxon>
        <taxon>Cantharellales</taxon>
        <taxon>Ceratobasidiaceae</taxon>
        <taxon>Ceratobasidium</taxon>
    </lineage>
</organism>
<dbReference type="EMBL" id="SSOP01000134">
    <property type="protein sequence ID" value="KAB5590950.1"/>
    <property type="molecule type" value="Genomic_DNA"/>
</dbReference>
<dbReference type="Gene3D" id="2.60.40.2440">
    <property type="entry name" value="Carbohydrate binding type-21 domain"/>
    <property type="match status" value="1"/>
</dbReference>
<feature type="region of interest" description="Disordered" evidence="1">
    <location>
        <begin position="501"/>
        <end position="535"/>
    </location>
</feature>
<name>A0A5N5QGV2_9AGAM</name>
<dbReference type="InterPro" id="IPR038175">
    <property type="entry name" value="CBM21_dom_sf"/>
</dbReference>
<feature type="domain" description="CBM21" evidence="2">
    <location>
        <begin position="221"/>
        <end position="331"/>
    </location>
</feature>
<dbReference type="GO" id="GO:0005979">
    <property type="term" value="P:regulation of glycogen biosynthetic process"/>
    <property type="evidence" value="ECO:0007669"/>
    <property type="project" value="TreeGrafter"/>
</dbReference>
<gene>
    <name evidence="3" type="ORF">CTheo_5613</name>
</gene>
<dbReference type="Pfam" id="PF03370">
    <property type="entry name" value="CBM_21"/>
    <property type="match status" value="1"/>
</dbReference>
<feature type="region of interest" description="Disordered" evidence="1">
    <location>
        <begin position="603"/>
        <end position="634"/>
    </location>
</feature>
<evidence type="ECO:0000313" key="3">
    <source>
        <dbReference type="EMBL" id="KAB5590950.1"/>
    </source>
</evidence>
<reference evidence="3 4" key="1">
    <citation type="journal article" date="2019" name="Fungal Biol. Biotechnol.">
        <title>Draft genome sequence of fastidious pathogen Ceratobasidium theobromae, which causes vascular-streak dieback in Theobroma cacao.</title>
        <authorList>
            <person name="Ali S.S."/>
            <person name="Asman A."/>
            <person name="Shao J."/>
            <person name="Firmansyah A.P."/>
            <person name="Susilo A.W."/>
            <person name="Rosmana A."/>
            <person name="McMahon P."/>
            <person name="Junaid M."/>
            <person name="Guest D."/>
            <person name="Kheng T.Y."/>
            <person name="Meinhardt L.W."/>
            <person name="Bailey B.A."/>
        </authorList>
    </citation>
    <scope>NUCLEOTIDE SEQUENCE [LARGE SCALE GENOMIC DNA]</scope>
    <source>
        <strain evidence="3 4">CT2</strain>
    </source>
</reference>
<dbReference type="PANTHER" id="PTHR12307">
    <property type="entry name" value="PROTEIN PHOSPHATASE 1 REGULATORY SUBUNIT"/>
    <property type="match status" value="1"/>
</dbReference>
<sequence length="634" mass="69071">MPYVVPGGQNRADLSLDAPLPGGPRCAHTPGSGSFTYAENENEPSTSAGDGRTSPPTMLAYSTHSTPLPCLALGRRRRHDAIPFPSDVFSDASNKSPLRLSIEAIKAAMAPEPARPTPTPTPSLRKKSGELVKPSLKHAHTVSGGLATQKSLSRSAPATPTLPKCVHFDSQLEHVRLFLAEQKPTAVSRDGSPTTSEGEEPWHDEERIRRSLRIKHTNLVASPIGDADVKVESLVLSDDGSSLVGRVLVRNIAFEKWVAARFTFDWWQTTSEVSARYVDSPAEAIDRFSFAIKLGDVLHRIDEKTLFVAVRYSVAGREIWDSNNGQNYMVAFSKDKPKPKPKSSLWPKSQMSDLRKSLERVMHDDEDKVPRLHVKPRSRRSVRGMSFSGFDKPSVASIVDEKTKLAERYDFGAAPRVRHAADEFRMPELKDKSTRPTLSTDEPKLCSSPRDAQDALMRMAPVEPLVCSNGLDLACPPPRRHHHRASYFDAWSFPAPGVKRTVSGAPADDDADVPDLTASVTSASSPSESPSSPPVYMSLPELVAESKSIVSHPGPDPSNYSSFLDRFCFFTGPLELTRLPGDDYMMFGYSDSTARTLCAVSNSLDTSSPDVSPTTTPRAGSPAAPPRPAPVSAN</sequence>
<feature type="compositionally biased region" description="Low complexity" evidence="1">
    <location>
        <begin position="514"/>
        <end position="530"/>
    </location>
</feature>
<feature type="region of interest" description="Disordered" evidence="1">
    <location>
        <begin position="108"/>
        <end position="127"/>
    </location>
</feature>
<dbReference type="AlphaFoldDB" id="A0A5N5QGV2"/>
<dbReference type="OrthoDB" id="1881at2759"/>
<dbReference type="InterPro" id="IPR050782">
    <property type="entry name" value="PP1_regulatory_subunit_3"/>
</dbReference>
<feature type="compositionally biased region" description="Pro residues" evidence="1">
    <location>
        <begin position="623"/>
        <end position="634"/>
    </location>
</feature>
<evidence type="ECO:0000256" key="1">
    <source>
        <dbReference type="SAM" id="MobiDB-lite"/>
    </source>
</evidence>